<evidence type="ECO:0000313" key="11">
    <source>
        <dbReference type="Proteomes" id="UP001188597"/>
    </source>
</evidence>
<keyword evidence="7" id="KW-0460">Magnesium</keyword>
<dbReference type="AlphaFoldDB" id="A0AA89B833"/>
<dbReference type="SMART" id="SM00535">
    <property type="entry name" value="RIBOc"/>
    <property type="match status" value="1"/>
</dbReference>
<dbReference type="Gene3D" id="1.10.1520.10">
    <property type="entry name" value="Ribonuclease III domain"/>
    <property type="match status" value="1"/>
</dbReference>
<evidence type="ECO:0000313" key="10">
    <source>
        <dbReference type="EMBL" id="KAK3030043.1"/>
    </source>
</evidence>
<accession>A0AA89B833</accession>
<dbReference type="SUPFAM" id="SSF69065">
    <property type="entry name" value="RNase III domain-like"/>
    <property type="match status" value="1"/>
</dbReference>
<evidence type="ECO:0000256" key="4">
    <source>
        <dbReference type="ARBA" id="ARBA00022723"/>
    </source>
</evidence>
<dbReference type="PANTHER" id="PTHR14950:SF49">
    <property type="entry name" value="RIBONUCLEASE 3-LIKE PROTEIN 2-RELATED"/>
    <property type="match status" value="1"/>
</dbReference>
<proteinExistence type="predicted"/>
<dbReference type="PANTHER" id="PTHR14950">
    <property type="entry name" value="DICER-RELATED"/>
    <property type="match status" value="1"/>
</dbReference>
<dbReference type="GO" id="GO:0030422">
    <property type="term" value="P:siRNA processing"/>
    <property type="evidence" value="ECO:0007669"/>
    <property type="project" value="TreeGrafter"/>
</dbReference>
<dbReference type="Proteomes" id="UP001188597">
    <property type="component" value="Unassembled WGS sequence"/>
</dbReference>
<dbReference type="GO" id="GO:0003723">
    <property type="term" value="F:RNA binding"/>
    <property type="evidence" value="ECO:0007669"/>
    <property type="project" value="UniProtKB-KW"/>
</dbReference>
<evidence type="ECO:0000256" key="6">
    <source>
        <dbReference type="ARBA" id="ARBA00022801"/>
    </source>
</evidence>
<dbReference type="CDD" id="cd00593">
    <property type="entry name" value="RIBOc"/>
    <property type="match status" value="1"/>
</dbReference>
<keyword evidence="6" id="KW-0378">Hydrolase</keyword>
<keyword evidence="8" id="KW-0694">RNA-binding</keyword>
<comment type="cofactor">
    <cofactor evidence="1">
        <name>Mn(2+)</name>
        <dbReference type="ChEBI" id="CHEBI:29035"/>
    </cofactor>
</comment>
<protein>
    <recommendedName>
        <fullName evidence="9">RNase III domain-containing protein</fullName>
    </recommendedName>
</protein>
<dbReference type="GO" id="GO:0005634">
    <property type="term" value="C:nucleus"/>
    <property type="evidence" value="ECO:0007669"/>
    <property type="project" value="TreeGrafter"/>
</dbReference>
<dbReference type="InterPro" id="IPR000999">
    <property type="entry name" value="RNase_III_dom"/>
</dbReference>
<evidence type="ECO:0000259" key="9">
    <source>
        <dbReference type="PROSITE" id="PS50142"/>
    </source>
</evidence>
<comment type="cofactor">
    <cofactor evidence="2">
        <name>Mg(2+)</name>
        <dbReference type="ChEBI" id="CHEBI:18420"/>
    </cofactor>
</comment>
<dbReference type="GO" id="GO:0004525">
    <property type="term" value="F:ribonuclease III activity"/>
    <property type="evidence" value="ECO:0007669"/>
    <property type="project" value="InterPro"/>
</dbReference>
<gene>
    <name evidence="10" type="ORF">RJ639_038142</name>
</gene>
<dbReference type="FunFam" id="1.10.1520.10:FF:000004">
    <property type="entry name" value="Endoribonuclease dicer-like 1"/>
    <property type="match status" value="1"/>
</dbReference>
<name>A0AA89B833_9ASTE</name>
<dbReference type="PROSITE" id="PS50142">
    <property type="entry name" value="RNASE_3_2"/>
    <property type="match status" value="1"/>
</dbReference>
<evidence type="ECO:0000256" key="3">
    <source>
        <dbReference type="ARBA" id="ARBA00022722"/>
    </source>
</evidence>
<evidence type="ECO:0000256" key="8">
    <source>
        <dbReference type="ARBA" id="ARBA00022884"/>
    </source>
</evidence>
<feature type="non-terminal residue" evidence="10">
    <location>
        <position position="249"/>
    </location>
</feature>
<reference evidence="10" key="1">
    <citation type="submission" date="2022-12" db="EMBL/GenBank/DDBJ databases">
        <title>Draft genome assemblies for two species of Escallonia (Escalloniales).</title>
        <authorList>
            <person name="Chanderbali A."/>
            <person name="Dervinis C."/>
            <person name="Anghel I."/>
            <person name="Soltis D."/>
            <person name="Soltis P."/>
            <person name="Zapata F."/>
        </authorList>
    </citation>
    <scope>NUCLEOTIDE SEQUENCE</scope>
    <source>
        <strain evidence="10">UCBG64.0493</strain>
        <tissue evidence="10">Leaf</tissue>
    </source>
</reference>
<dbReference type="Pfam" id="PF00636">
    <property type="entry name" value="Ribonuclease_3"/>
    <property type="match status" value="1"/>
</dbReference>
<keyword evidence="5" id="KW-0255">Endonuclease</keyword>
<evidence type="ECO:0000256" key="1">
    <source>
        <dbReference type="ARBA" id="ARBA00001936"/>
    </source>
</evidence>
<dbReference type="InterPro" id="IPR036389">
    <property type="entry name" value="RNase_III_sf"/>
</dbReference>
<dbReference type="GO" id="GO:0005737">
    <property type="term" value="C:cytoplasm"/>
    <property type="evidence" value="ECO:0007669"/>
    <property type="project" value="TreeGrafter"/>
</dbReference>
<feature type="domain" description="RNase III" evidence="9">
    <location>
        <begin position="49"/>
        <end position="191"/>
    </location>
</feature>
<evidence type="ECO:0000256" key="2">
    <source>
        <dbReference type="ARBA" id="ARBA00001946"/>
    </source>
</evidence>
<evidence type="ECO:0000256" key="7">
    <source>
        <dbReference type="ARBA" id="ARBA00022842"/>
    </source>
</evidence>
<dbReference type="EMBL" id="JAVXUP010000354">
    <property type="protein sequence ID" value="KAK3030043.1"/>
    <property type="molecule type" value="Genomic_DNA"/>
</dbReference>
<keyword evidence="3" id="KW-0540">Nuclease</keyword>
<organism evidence="10 11">
    <name type="scientific">Escallonia herrerae</name>
    <dbReference type="NCBI Taxonomy" id="1293975"/>
    <lineage>
        <taxon>Eukaryota</taxon>
        <taxon>Viridiplantae</taxon>
        <taxon>Streptophyta</taxon>
        <taxon>Embryophyta</taxon>
        <taxon>Tracheophyta</taxon>
        <taxon>Spermatophyta</taxon>
        <taxon>Magnoliopsida</taxon>
        <taxon>eudicotyledons</taxon>
        <taxon>Gunneridae</taxon>
        <taxon>Pentapetalae</taxon>
        <taxon>asterids</taxon>
        <taxon>campanulids</taxon>
        <taxon>Escalloniales</taxon>
        <taxon>Escalloniaceae</taxon>
        <taxon>Escallonia</taxon>
    </lineage>
</organism>
<keyword evidence="4" id="KW-0479">Metal-binding</keyword>
<dbReference type="PROSITE" id="PS00517">
    <property type="entry name" value="RNASE_3_1"/>
    <property type="match status" value="1"/>
</dbReference>
<dbReference type="GO" id="GO:0046872">
    <property type="term" value="F:metal ion binding"/>
    <property type="evidence" value="ECO:0007669"/>
    <property type="project" value="UniProtKB-KW"/>
</dbReference>
<sequence length="249" mass="27892">GPSALQSLLRFPNFLPNKFSTIIPPIHRELHMRSPVGQGVACDDMASSVREVEDLLNYRFKNKKLLEAALTHPSYVDAESYQRLEFVGDAALGLAISNEIFLDYPDIDQGQLTLLRAANSSTEKLARVAVRHGLYGFVLHKDRPLEDKVEDFMIAVEKEDEPELYGGSVQAPKVLADIVESVAAAVYVDCKFDLEALWEVFSKLLEPIVTLDALLKQPHPITMLNELCQKNGRRVDIDCEREGDESCYS</sequence>
<keyword evidence="11" id="KW-1185">Reference proteome</keyword>
<evidence type="ECO:0000256" key="5">
    <source>
        <dbReference type="ARBA" id="ARBA00022759"/>
    </source>
</evidence>
<comment type="caution">
    <text evidence="10">The sequence shown here is derived from an EMBL/GenBank/DDBJ whole genome shotgun (WGS) entry which is preliminary data.</text>
</comment>